<protein>
    <submittedName>
        <fullName evidence="2">Uncharacterized protein LOC8267302</fullName>
    </submittedName>
</protein>
<name>A0A2P2L4I7_RHIMU</name>
<evidence type="ECO:0000259" key="1">
    <source>
        <dbReference type="SMART" id="SM00743"/>
    </source>
</evidence>
<evidence type="ECO:0000313" key="2">
    <source>
        <dbReference type="EMBL" id="MBX12873.1"/>
    </source>
</evidence>
<reference evidence="2" key="1">
    <citation type="submission" date="2018-02" db="EMBL/GenBank/DDBJ databases">
        <title>Rhizophora mucronata_Transcriptome.</title>
        <authorList>
            <person name="Meera S.P."/>
            <person name="Sreeshan A."/>
            <person name="Augustine A."/>
        </authorList>
    </citation>
    <scope>NUCLEOTIDE SEQUENCE</scope>
    <source>
        <tissue evidence="2">Leaf</tissue>
    </source>
</reference>
<dbReference type="AlphaFoldDB" id="A0A2P2L4I7"/>
<organism evidence="2">
    <name type="scientific">Rhizophora mucronata</name>
    <name type="common">Asiatic mangrove</name>
    <dbReference type="NCBI Taxonomy" id="61149"/>
    <lineage>
        <taxon>Eukaryota</taxon>
        <taxon>Viridiplantae</taxon>
        <taxon>Streptophyta</taxon>
        <taxon>Embryophyta</taxon>
        <taxon>Tracheophyta</taxon>
        <taxon>Spermatophyta</taxon>
        <taxon>Magnoliopsida</taxon>
        <taxon>eudicotyledons</taxon>
        <taxon>Gunneridae</taxon>
        <taxon>Pentapetalae</taxon>
        <taxon>rosids</taxon>
        <taxon>fabids</taxon>
        <taxon>Malpighiales</taxon>
        <taxon>Rhizophoraceae</taxon>
        <taxon>Rhizophora</taxon>
    </lineage>
</organism>
<sequence>MVKINPPRILPSPRFADRDYELLEKVDVRYGFGWRTGTITKIFEGRRYNVYFRQGNEDRKLDHSEMRPHLEQVDGQTKVLMYYYLDFLQAGLSVHFYRVSCNEKGRKVED</sequence>
<proteinExistence type="predicted"/>
<feature type="domain" description="Agenet" evidence="1">
    <location>
        <begin position="18"/>
        <end position="74"/>
    </location>
</feature>
<dbReference type="CDD" id="cd20406">
    <property type="entry name" value="Tudor_Agenet_AtDUF_rpt2_4"/>
    <property type="match status" value="1"/>
</dbReference>
<dbReference type="PANTHER" id="PTHR31917:SF151">
    <property type="entry name" value="AGENET DOMAIN-CONTAINING PROTEIN"/>
    <property type="match status" value="1"/>
</dbReference>
<dbReference type="SMART" id="SM00743">
    <property type="entry name" value="Agenet"/>
    <property type="match status" value="1"/>
</dbReference>
<dbReference type="InterPro" id="IPR014002">
    <property type="entry name" value="Agenet_dom_plant"/>
</dbReference>
<dbReference type="EMBL" id="GGEC01032389">
    <property type="protein sequence ID" value="MBX12873.1"/>
    <property type="molecule type" value="Transcribed_RNA"/>
</dbReference>
<accession>A0A2P2L4I7</accession>
<dbReference type="PANTHER" id="PTHR31917">
    <property type="entry name" value="AGENET DOMAIN-CONTAINING PROTEIN-RELATED"/>
    <property type="match status" value="1"/>
</dbReference>